<dbReference type="AlphaFoldDB" id="A0A2G9H5A1"/>
<evidence type="ECO:0000256" key="7">
    <source>
        <dbReference type="SAM" id="Phobius"/>
    </source>
</evidence>
<evidence type="ECO:0000256" key="6">
    <source>
        <dbReference type="ARBA" id="ARBA00044504"/>
    </source>
</evidence>
<dbReference type="OrthoDB" id="4139357at2759"/>
<dbReference type="GO" id="GO:0016020">
    <property type="term" value="C:membrane"/>
    <property type="evidence" value="ECO:0007669"/>
    <property type="project" value="UniProtKB-SubCell"/>
</dbReference>
<feature type="transmembrane region" description="Helical" evidence="7">
    <location>
        <begin position="150"/>
        <end position="171"/>
    </location>
</feature>
<reference evidence="10" key="1">
    <citation type="journal article" date="2018" name="Gigascience">
        <title>Genome assembly of the Pink Ipe (Handroanthus impetiginosus, Bignoniaceae), a highly valued, ecologically keystone Neotropical timber forest tree.</title>
        <authorList>
            <person name="Silva-Junior O.B."/>
            <person name="Grattapaglia D."/>
            <person name="Novaes E."/>
            <person name="Collevatti R.G."/>
        </authorList>
    </citation>
    <scope>NUCLEOTIDE SEQUENCE [LARGE SCALE GENOMIC DNA]</scope>
    <source>
        <strain evidence="10">cv. UFG-1</strain>
    </source>
</reference>
<feature type="transmembrane region" description="Helical" evidence="7">
    <location>
        <begin position="177"/>
        <end position="198"/>
    </location>
</feature>
<dbReference type="Pfam" id="PF00083">
    <property type="entry name" value="Sugar_tr"/>
    <property type="match status" value="1"/>
</dbReference>
<evidence type="ECO:0000313" key="9">
    <source>
        <dbReference type="EMBL" id="PIN12688.1"/>
    </source>
</evidence>
<comment type="similarity">
    <text evidence="6">Belongs to the major facilitator superfamily. Phosphate:H(+) symporter (TC 2.A.1.9) family.</text>
</comment>
<dbReference type="InterPro" id="IPR036259">
    <property type="entry name" value="MFS_trans_sf"/>
</dbReference>
<feature type="transmembrane region" description="Helical" evidence="7">
    <location>
        <begin position="95"/>
        <end position="111"/>
    </location>
</feature>
<proteinExistence type="inferred from homology"/>
<evidence type="ECO:0000313" key="10">
    <source>
        <dbReference type="Proteomes" id="UP000231279"/>
    </source>
</evidence>
<dbReference type="InterPro" id="IPR005828">
    <property type="entry name" value="MFS_sugar_transport-like"/>
</dbReference>
<keyword evidence="4 7" id="KW-1133">Transmembrane helix</keyword>
<comment type="caution">
    <text evidence="9">The sequence shown here is derived from an EMBL/GenBank/DDBJ whole genome shotgun (WGS) entry which is preliminary data.</text>
</comment>
<name>A0A2G9H5A1_9LAMI</name>
<feature type="transmembrane region" description="Helical" evidence="7">
    <location>
        <begin position="439"/>
        <end position="459"/>
    </location>
</feature>
<evidence type="ECO:0000259" key="8">
    <source>
        <dbReference type="PROSITE" id="PS50850"/>
    </source>
</evidence>
<feature type="transmembrane region" description="Helical" evidence="7">
    <location>
        <begin position="351"/>
        <end position="372"/>
    </location>
</feature>
<dbReference type="EMBL" id="NKXS01002638">
    <property type="protein sequence ID" value="PIN12688.1"/>
    <property type="molecule type" value="Genomic_DNA"/>
</dbReference>
<keyword evidence="5 7" id="KW-0472">Membrane</keyword>
<evidence type="ECO:0000256" key="3">
    <source>
        <dbReference type="ARBA" id="ARBA00022692"/>
    </source>
</evidence>
<dbReference type="InterPro" id="IPR020846">
    <property type="entry name" value="MFS_dom"/>
</dbReference>
<keyword evidence="10" id="KW-1185">Reference proteome</keyword>
<dbReference type="GO" id="GO:0022857">
    <property type="term" value="F:transmembrane transporter activity"/>
    <property type="evidence" value="ECO:0007669"/>
    <property type="project" value="InterPro"/>
</dbReference>
<comment type="subcellular location">
    <subcellularLocation>
        <location evidence="1">Membrane</location>
        <topology evidence="1">Multi-pass membrane protein</topology>
    </subcellularLocation>
</comment>
<dbReference type="Gene3D" id="1.20.1250.20">
    <property type="entry name" value="MFS general substrate transporter like domains"/>
    <property type="match status" value="1"/>
</dbReference>
<feature type="domain" description="Major facilitator superfamily (MFS) profile" evidence="8">
    <location>
        <begin position="26"/>
        <end position="464"/>
    </location>
</feature>
<feature type="transmembrane region" description="Helical" evidence="7">
    <location>
        <begin position="378"/>
        <end position="398"/>
    </location>
</feature>
<feature type="transmembrane region" description="Helical" evidence="7">
    <location>
        <begin position="12"/>
        <end position="35"/>
    </location>
</feature>
<feature type="transmembrane region" description="Helical" evidence="7">
    <location>
        <begin position="117"/>
        <end position="138"/>
    </location>
</feature>
<evidence type="ECO:0000256" key="1">
    <source>
        <dbReference type="ARBA" id="ARBA00004141"/>
    </source>
</evidence>
<evidence type="ECO:0000256" key="4">
    <source>
        <dbReference type="ARBA" id="ARBA00022989"/>
    </source>
</evidence>
<gene>
    <name evidence="9" type="ORF">CDL12_14698</name>
</gene>
<dbReference type="Proteomes" id="UP000231279">
    <property type="component" value="Unassembled WGS sequence"/>
</dbReference>
<keyword evidence="3 7" id="KW-0812">Transmembrane</keyword>
<dbReference type="PROSITE" id="PS50850">
    <property type="entry name" value="MFS"/>
    <property type="match status" value="1"/>
</dbReference>
<evidence type="ECO:0000256" key="2">
    <source>
        <dbReference type="ARBA" id="ARBA00022448"/>
    </source>
</evidence>
<evidence type="ECO:0000256" key="5">
    <source>
        <dbReference type="ARBA" id="ARBA00023136"/>
    </source>
</evidence>
<feature type="transmembrane region" description="Helical" evidence="7">
    <location>
        <begin position="410"/>
        <end position="433"/>
    </location>
</feature>
<sequence length="475" mass="51992">MGDESLRYTLDEALSSLGFGTFQVFALVFAGISWFSEAMEMNLLSFIGPAVKSEWSLSPTQESLLSTAVFGGMLVGALFWGFISDAYGRRIGMRGVLVVIAGAGLLSAFSPNYMSLVTLRCILGFGVAGGHVFASWFLEFIPSCNRGAWTLSITAFWILGELFEASLAWIIMPRLGWRWLLGLSSLPCMLVVILSIFVPESPRYLFKEGRTNEALDVLKKVALINRQELPTCILDEENYPSEETPLLSSTRKKMNTLKTCLDTMFELFSPNLLRTTVLLLLLHLGFTFAFYGIVLMISSMSSEQNACGSVTMHAGNLQNTSLYRNVLITCSAEVPGLIIATVLLERLGRKLTMEMLTILAFVLILPLCFHQNEIVTTALLFGARMLLFAAFSSMTIYAKEVYPTSIRATGSGLATSFGRIGGMICPLVAVGLVRGCHQTLAVIMFGIVLLISGICVMFFPFETKGKGLKDIGSDT</sequence>
<organism evidence="9 10">
    <name type="scientific">Handroanthus impetiginosus</name>
    <dbReference type="NCBI Taxonomy" id="429701"/>
    <lineage>
        <taxon>Eukaryota</taxon>
        <taxon>Viridiplantae</taxon>
        <taxon>Streptophyta</taxon>
        <taxon>Embryophyta</taxon>
        <taxon>Tracheophyta</taxon>
        <taxon>Spermatophyta</taxon>
        <taxon>Magnoliopsida</taxon>
        <taxon>eudicotyledons</taxon>
        <taxon>Gunneridae</taxon>
        <taxon>Pentapetalae</taxon>
        <taxon>asterids</taxon>
        <taxon>lamiids</taxon>
        <taxon>Lamiales</taxon>
        <taxon>Bignoniaceae</taxon>
        <taxon>Crescentiina</taxon>
        <taxon>Tabebuia alliance</taxon>
        <taxon>Handroanthus</taxon>
    </lineage>
</organism>
<feature type="transmembrane region" description="Helical" evidence="7">
    <location>
        <begin position="277"/>
        <end position="302"/>
    </location>
</feature>
<dbReference type="PANTHER" id="PTHR23511">
    <property type="entry name" value="SYNAPTIC VESICLE GLYCOPROTEIN 2"/>
    <property type="match status" value="1"/>
</dbReference>
<feature type="transmembrane region" description="Helical" evidence="7">
    <location>
        <begin position="64"/>
        <end position="83"/>
    </location>
</feature>
<protein>
    <submittedName>
        <fullName evidence="9">Synaptic vesicle transporter SV2 (Major facilitator superfamily)</fullName>
    </submittedName>
</protein>
<dbReference type="SUPFAM" id="SSF103473">
    <property type="entry name" value="MFS general substrate transporter"/>
    <property type="match status" value="1"/>
</dbReference>
<dbReference type="PANTHER" id="PTHR23511:SF5">
    <property type="entry name" value="MAJOR FACILITATOR-TYPE TRANSPORTER HXNZ-RELATED"/>
    <property type="match status" value="1"/>
</dbReference>
<accession>A0A2G9H5A1</accession>
<dbReference type="STRING" id="429701.A0A2G9H5A1"/>
<keyword evidence="2" id="KW-0813">Transport</keyword>